<evidence type="ECO:0000256" key="2">
    <source>
        <dbReference type="SAM" id="MobiDB-lite"/>
    </source>
</evidence>
<evidence type="ECO:0000313" key="3">
    <source>
        <dbReference type="EMBL" id="CAA0100346.1"/>
    </source>
</evidence>
<dbReference type="AlphaFoldDB" id="A0A5S9PA32"/>
<evidence type="ECO:0000256" key="1">
    <source>
        <dbReference type="SAM" id="Coils"/>
    </source>
</evidence>
<proteinExistence type="predicted"/>
<sequence length="200" mass="20628">MANATTKHAVKQRVLEARRAEKAAREAREAAIVDGLSEFLAEVDRAAAVGTKLEDQVAAARAKALERVERIEQETEERIAKLTEAAREETARCERAAGEAVMRLREQGETVTAIASQTGQSQNRVRELGKLATTAQGATEVVPMGSADTCGASEDAESAGVNAEEPDVVPGGGAVAASDGAGDGVGAEEPAVDTATSLSA</sequence>
<name>A0A5S9PA32_MYCVN</name>
<organism evidence="3 4">
    <name type="scientific">Mycolicibacterium vanbaalenii</name>
    <name type="common">Mycobacterium vanbaalenii</name>
    <dbReference type="NCBI Taxonomy" id="110539"/>
    <lineage>
        <taxon>Bacteria</taxon>
        <taxon>Bacillati</taxon>
        <taxon>Actinomycetota</taxon>
        <taxon>Actinomycetes</taxon>
        <taxon>Mycobacteriales</taxon>
        <taxon>Mycobacteriaceae</taxon>
        <taxon>Mycolicibacterium</taxon>
    </lineage>
</organism>
<accession>A0A5S9PA32</accession>
<protein>
    <submittedName>
        <fullName evidence="3">Uncharacterized protein</fullName>
    </submittedName>
</protein>
<evidence type="ECO:0000313" key="4">
    <source>
        <dbReference type="Proteomes" id="UP000430146"/>
    </source>
</evidence>
<gene>
    <name evidence="3" type="ORF">AELLOGFF_03281</name>
</gene>
<feature type="coiled-coil region" evidence="1">
    <location>
        <begin position="54"/>
        <end position="99"/>
    </location>
</feature>
<dbReference type="EMBL" id="CACSIP010000007">
    <property type="protein sequence ID" value="CAA0100346.1"/>
    <property type="molecule type" value="Genomic_DNA"/>
</dbReference>
<keyword evidence="4" id="KW-1185">Reference proteome</keyword>
<dbReference type="OrthoDB" id="4630017at2"/>
<keyword evidence="1" id="KW-0175">Coiled coil</keyword>
<reference evidence="3 4" key="1">
    <citation type="submission" date="2019-11" db="EMBL/GenBank/DDBJ databases">
        <authorList>
            <person name="Holert J."/>
        </authorList>
    </citation>
    <scope>NUCLEOTIDE SEQUENCE [LARGE SCALE GENOMIC DNA]</scope>
    <source>
        <strain evidence="3">BC8_1</strain>
    </source>
</reference>
<dbReference type="Proteomes" id="UP000430146">
    <property type="component" value="Unassembled WGS sequence"/>
</dbReference>
<dbReference type="RefSeq" id="WP_133259138.1">
    <property type="nucleotide sequence ID" value="NZ_CACSIP010000007.1"/>
</dbReference>
<feature type="region of interest" description="Disordered" evidence="2">
    <location>
        <begin position="144"/>
        <end position="200"/>
    </location>
</feature>